<evidence type="ECO:0000313" key="2">
    <source>
        <dbReference type="EMBL" id="QXR18626.1"/>
    </source>
</evidence>
<dbReference type="Proteomes" id="UP000280837">
    <property type="component" value="Chromosome"/>
</dbReference>
<dbReference type="AlphaFoldDB" id="A0A8F6M329"/>
<organism evidence="2">
    <name type="scientific">Acinetobacter variabilis</name>
    <dbReference type="NCBI Taxonomy" id="70346"/>
    <lineage>
        <taxon>Bacteria</taxon>
        <taxon>Pseudomonadati</taxon>
        <taxon>Pseudomonadota</taxon>
        <taxon>Gammaproteobacteria</taxon>
        <taxon>Moraxellales</taxon>
        <taxon>Moraxellaceae</taxon>
        <taxon>Acinetobacter</taxon>
    </lineage>
</organism>
<proteinExistence type="predicted"/>
<feature type="transmembrane region" description="Helical" evidence="1">
    <location>
        <begin position="81"/>
        <end position="103"/>
    </location>
</feature>
<protein>
    <submittedName>
        <fullName evidence="2">Uncharacterized protein</fullName>
    </submittedName>
</protein>
<accession>A0A8F6M329</accession>
<gene>
    <name evidence="2" type="ORF">EGK58_011080</name>
</gene>
<keyword evidence="1" id="KW-0812">Transmembrane</keyword>
<name>A0A8F6M329_9GAMM</name>
<dbReference type="RefSeq" id="WP_219014811.1">
    <property type="nucleotide sequence ID" value="NZ_CP078027.1"/>
</dbReference>
<sequence length="115" mass="12767">MNVAVDEPLESFSWFSTTDIYLFSLIIFLSISNELKHVISSEIEIEKKIGYICDTFIVALAILLGLAFLNDAKTVMNINLLLILAIFMALVSSIFGIGSLYLIDEKLKESTGEKA</sequence>
<reference evidence="2" key="1">
    <citation type="journal article" date="2019" name="Nat. Commun.">
        <title>Spatiotemporal dynamics of multidrug resistant bacteria on intensive care unit surfaces.</title>
        <authorList>
            <person name="D'Souza A.W."/>
            <person name="Potter R.F."/>
            <person name="Wallace M."/>
            <person name="Shupe A."/>
            <person name="Patel S."/>
            <person name="Sun X."/>
            <person name="Gul D."/>
            <person name="Kwon J.H."/>
            <person name="Andleeb S."/>
            <person name="Burnham C.D."/>
            <person name="Dantas G."/>
        </authorList>
    </citation>
    <scope>NUCLEOTIDE SEQUENCE</scope>
    <source>
        <strain evidence="2">AV_175</strain>
    </source>
</reference>
<feature type="transmembrane region" description="Helical" evidence="1">
    <location>
        <begin position="51"/>
        <end position="69"/>
    </location>
</feature>
<reference evidence="2" key="2">
    <citation type="submission" date="2021-06" db="EMBL/GenBank/DDBJ databases">
        <authorList>
            <person name="Diorio-Toth L."/>
        </authorList>
    </citation>
    <scope>NUCLEOTIDE SEQUENCE</scope>
    <source>
        <strain evidence="2">AV_175</strain>
    </source>
</reference>
<keyword evidence="1" id="KW-1133">Transmembrane helix</keyword>
<keyword evidence="1" id="KW-0472">Membrane</keyword>
<evidence type="ECO:0000256" key="1">
    <source>
        <dbReference type="SAM" id="Phobius"/>
    </source>
</evidence>
<dbReference type="EMBL" id="CP078027">
    <property type="protein sequence ID" value="QXR18626.1"/>
    <property type="molecule type" value="Genomic_DNA"/>
</dbReference>
<feature type="transmembrane region" description="Helical" evidence="1">
    <location>
        <begin position="12"/>
        <end position="31"/>
    </location>
</feature>